<name>A0ABN0WJ52_9BACI</name>
<dbReference type="InterPro" id="IPR029045">
    <property type="entry name" value="ClpP/crotonase-like_dom_sf"/>
</dbReference>
<dbReference type="Pfam" id="PF03572">
    <property type="entry name" value="Peptidase_S41"/>
    <property type="match status" value="1"/>
</dbReference>
<evidence type="ECO:0000256" key="1">
    <source>
        <dbReference type="SAM" id="Phobius"/>
    </source>
</evidence>
<keyword evidence="1" id="KW-0472">Membrane</keyword>
<keyword evidence="1" id="KW-1133">Transmembrane helix</keyword>
<gene>
    <name evidence="3" type="ORF">GCM10008967_31720</name>
</gene>
<evidence type="ECO:0000259" key="2">
    <source>
        <dbReference type="Pfam" id="PF03572"/>
    </source>
</evidence>
<dbReference type="Gene3D" id="3.90.226.10">
    <property type="entry name" value="2-enoyl-CoA Hydratase, Chain A, domain 1"/>
    <property type="match status" value="1"/>
</dbReference>
<reference evidence="3 4" key="1">
    <citation type="journal article" date="2019" name="Int. J. Syst. Evol. Microbiol.">
        <title>The Global Catalogue of Microorganisms (GCM) 10K type strain sequencing project: providing services to taxonomists for standard genome sequencing and annotation.</title>
        <authorList>
            <consortium name="The Broad Institute Genomics Platform"/>
            <consortium name="The Broad Institute Genome Sequencing Center for Infectious Disease"/>
            <person name="Wu L."/>
            <person name="Ma J."/>
        </authorList>
    </citation>
    <scope>NUCLEOTIDE SEQUENCE [LARGE SCALE GENOMIC DNA]</scope>
    <source>
        <strain evidence="3 4">JCM 9731</strain>
    </source>
</reference>
<dbReference type="SUPFAM" id="SSF52096">
    <property type="entry name" value="ClpP/crotonase"/>
    <property type="match status" value="1"/>
</dbReference>
<dbReference type="Proteomes" id="UP001500782">
    <property type="component" value="Unassembled WGS sequence"/>
</dbReference>
<proteinExistence type="predicted"/>
<organism evidence="3 4">
    <name type="scientific">Bacillus carboniphilus</name>
    <dbReference type="NCBI Taxonomy" id="86663"/>
    <lineage>
        <taxon>Bacteria</taxon>
        <taxon>Bacillati</taxon>
        <taxon>Bacillota</taxon>
        <taxon>Bacilli</taxon>
        <taxon>Bacillales</taxon>
        <taxon>Bacillaceae</taxon>
        <taxon>Bacillus</taxon>
    </lineage>
</organism>
<evidence type="ECO:0000313" key="4">
    <source>
        <dbReference type="Proteomes" id="UP001500782"/>
    </source>
</evidence>
<dbReference type="RefSeq" id="WP_343801009.1">
    <property type="nucleotide sequence ID" value="NZ_BAAADJ010000056.1"/>
</dbReference>
<dbReference type="EMBL" id="BAAADJ010000056">
    <property type="protein sequence ID" value="GAA0339096.1"/>
    <property type="molecule type" value="Genomic_DNA"/>
</dbReference>
<comment type="caution">
    <text evidence="3">The sequence shown here is derived from an EMBL/GenBank/DDBJ whole genome shotgun (WGS) entry which is preliminary data.</text>
</comment>
<feature type="domain" description="Tail specific protease" evidence="2">
    <location>
        <begin position="429"/>
        <end position="591"/>
    </location>
</feature>
<dbReference type="InterPro" id="IPR005151">
    <property type="entry name" value="Tail-specific_protease"/>
</dbReference>
<keyword evidence="1" id="KW-0812">Transmembrane</keyword>
<accession>A0ABN0WJ52</accession>
<feature type="transmembrane region" description="Helical" evidence="1">
    <location>
        <begin position="5"/>
        <end position="22"/>
    </location>
</feature>
<protein>
    <submittedName>
        <fullName evidence="3">S41 family peptidase</fullName>
    </submittedName>
</protein>
<sequence>MKNKYLSIGIIVILLVVGYFTINKNGPQEALVFTEEHKVSNIATFAKLYGYVRYFHPSDEASGLDWNAFAVYGVQEVKNAKSTKELKETLEELFLPIAPTIELALDEKDEYSKWDLVNESPDGKYVFWQNQGVETSYTNQLFPVVDSRVYKSKRVFFTDHNGEVTLIEPVFDQYPNREDWVIQRAISNSLHVYVPLVLPVDDENRTMGGSQDSQVAFEELKEAIHELKVAGINSEKEDARISGVVIVWNMYQHFYPYLDVVDVKWEEELHTFIGKVIDDETYDNYVTSLKLFVEKAQDGGSRVYTRLDNKTFTLPFRVQFIEGELVITEVLEDSPFKLGDILLTRDGLPVKDLFEKHLNETSGSAQYKESIAEYLLVTGNINDSAEIEIVRDEEVSKHTASFTEPYYLDWDTDPIQEVQEGIFLVSMDKQITQSQLSQFVDELASAKGIIFDVRQYPSASALQYFQHIMDEPSVTSITRNPQYLLPDQQGDIQYFELSEPAEPLQPKSPKFTGEIVFLTRDATSAWGEVFIDIAKEQKLGTIVGQQTAGANGYLNAIDLFDSIIVYFLGSEVLKADGSQLHLIGIEPDIVVNQSIEAVKAGRDEYLEAAIQIIEGNR</sequence>
<evidence type="ECO:0000313" key="3">
    <source>
        <dbReference type="EMBL" id="GAA0339096.1"/>
    </source>
</evidence>
<keyword evidence="4" id="KW-1185">Reference proteome</keyword>